<gene>
    <name evidence="3" type="ORF">GXP70_28140</name>
</gene>
<feature type="domain" description="Glycosyltransferase Maf N-terminal" evidence="2">
    <location>
        <begin position="92"/>
        <end position="163"/>
    </location>
</feature>
<dbReference type="InterPro" id="IPR002826">
    <property type="entry name" value="MptE-like"/>
</dbReference>
<dbReference type="AlphaFoldDB" id="A0A6C0G4C0"/>
<evidence type="ECO:0000313" key="4">
    <source>
        <dbReference type="Proteomes" id="UP000476064"/>
    </source>
</evidence>
<dbReference type="InterPro" id="IPR045376">
    <property type="entry name" value="Maf_N"/>
</dbReference>
<feature type="domain" description="Glycosyltransferase Maf N-terminal" evidence="2">
    <location>
        <begin position="172"/>
        <end position="222"/>
    </location>
</feature>
<protein>
    <submittedName>
        <fullName evidence="3">Motility associated factor glycosyltransferase family protein</fullName>
    </submittedName>
</protein>
<reference evidence="3 4" key="1">
    <citation type="submission" date="2020-01" db="EMBL/GenBank/DDBJ databases">
        <title>Paenibacillus sp. nov., isolated from tomato rhizosphere.</title>
        <authorList>
            <person name="Weon H.-Y."/>
            <person name="Lee S.A."/>
        </authorList>
    </citation>
    <scope>NUCLEOTIDE SEQUENCE [LARGE SCALE GENOMIC DNA]</scope>
    <source>
        <strain evidence="3 4">12200R-189</strain>
    </source>
</reference>
<proteinExistence type="predicted"/>
<keyword evidence="4" id="KW-1185">Reference proteome</keyword>
<dbReference type="EMBL" id="CP048209">
    <property type="protein sequence ID" value="QHT63442.1"/>
    <property type="molecule type" value="Genomic_DNA"/>
</dbReference>
<feature type="domain" description="6-hydroxymethylpterin diphosphokinase MptE-like" evidence="1">
    <location>
        <begin position="297"/>
        <end position="465"/>
    </location>
</feature>
<dbReference type="Proteomes" id="UP000476064">
    <property type="component" value="Chromosome"/>
</dbReference>
<dbReference type="PANTHER" id="PTHR41786:SF1">
    <property type="entry name" value="6-HYDROXYMETHYLPTERIN DIPHOSPHOKINASE MPTE-LIKE DOMAIN-CONTAINING PROTEIN"/>
    <property type="match status" value="1"/>
</dbReference>
<sequence length="718" mass="81350">MQFKELLQGLNDLYTAANSLGRQLADRPEDTLLHKAITNFAERLSLSFTELNRLMDEEDYVQAADWMKYELAELIYSLAIKLGGESDLVERRFQANLTYLERRFPHVYERLQSLQPDRAQYQLTYASNASPNLYLRRSDGTMMYLYSNYEPEHEARRWVESMKDTFAGKTNAIVYGFGFGYHVLQLARKFPKLKLTIYEPDEQVLLAAMQAVDLEPLFQELHVELLVVNWDKANRHKLFMYIAKYLKGETALAALPAYDKADPQRKRAFFKDAVTAIQHLEMSERSSAYYGIQLFQNRLYNLSYLLQTPSIQGLRDKMKGHTAVIVGSGPSLEKDIGHLRQIRNHACIIAAGTAAQALLHAGITPHLVVSVDYGESNGVAFQHLDLDHVPFLYAPQLKYTIMDGKHKPVFFLMENDHTSKYILGIEEDDTLIASSTPTVTGPAIQAAIYMGFEQIVFTGQDMSFPGDRVYAAGVMHETDEVSKMKISSSELAVENVQGGMNRTSPLMQVTRGEIEKLLGEYPNIRFVNASRLGAKIEHTTYRPLEAVLQQLKEVRIPSDPLCEIMEACLQPFDEDRKSAILGRLLDFPRQIGFIEATLIRIKQQLDSLQELSGTDPHECHHAMVDIEEMWGEVVHNPLFDNAITHVITHDVRIFERDLPELVAEKNVIRKADMFCQTVGALADATLDCLPRVSAIVNEAIRRVSEAEGIRAAIASENR</sequence>
<organism evidence="3 4">
    <name type="scientific">Paenibacillus lycopersici</name>
    <dbReference type="NCBI Taxonomy" id="2704462"/>
    <lineage>
        <taxon>Bacteria</taxon>
        <taxon>Bacillati</taxon>
        <taxon>Bacillota</taxon>
        <taxon>Bacilli</taxon>
        <taxon>Bacillales</taxon>
        <taxon>Paenibacillaceae</taxon>
        <taxon>Paenibacillus</taxon>
    </lineage>
</organism>
<evidence type="ECO:0000259" key="1">
    <source>
        <dbReference type="Pfam" id="PF01973"/>
    </source>
</evidence>
<name>A0A6C0G4C0_9BACL</name>
<dbReference type="RefSeq" id="WP_162359984.1">
    <property type="nucleotide sequence ID" value="NZ_CP048209.1"/>
</dbReference>
<keyword evidence="3" id="KW-0808">Transferase</keyword>
<dbReference type="SUPFAM" id="SSF53335">
    <property type="entry name" value="S-adenosyl-L-methionine-dependent methyltransferases"/>
    <property type="match status" value="1"/>
</dbReference>
<evidence type="ECO:0000259" key="2">
    <source>
        <dbReference type="Pfam" id="PF20157"/>
    </source>
</evidence>
<dbReference type="GO" id="GO:0016740">
    <property type="term" value="F:transferase activity"/>
    <property type="evidence" value="ECO:0007669"/>
    <property type="project" value="UniProtKB-KW"/>
</dbReference>
<dbReference type="PANTHER" id="PTHR41786">
    <property type="entry name" value="MOTILITY ACCESSORY FACTOR MAF"/>
    <property type="match status" value="1"/>
</dbReference>
<accession>A0A6C0G4C0</accession>
<dbReference type="InterPro" id="IPR029063">
    <property type="entry name" value="SAM-dependent_MTases_sf"/>
</dbReference>
<dbReference type="Pfam" id="PF20157">
    <property type="entry name" value="Maf_flag10_N"/>
    <property type="match status" value="2"/>
</dbReference>
<evidence type="ECO:0000313" key="3">
    <source>
        <dbReference type="EMBL" id="QHT63442.1"/>
    </source>
</evidence>
<dbReference type="KEGG" id="plyc:GXP70_28140"/>
<dbReference type="Pfam" id="PF01973">
    <property type="entry name" value="MptE-like"/>
    <property type="match status" value="1"/>
</dbReference>